<keyword evidence="6" id="KW-0547">Nucleotide-binding</keyword>
<evidence type="ECO:0000256" key="9">
    <source>
        <dbReference type="ARBA" id="ARBA00022909"/>
    </source>
</evidence>
<feature type="domain" description="7,8-dihydro-6-hydroxymethylpterin-pyrophosphokinase" evidence="13">
    <location>
        <begin position="84"/>
        <end position="95"/>
    </location>
</feature>
<dbReference type="InterPro" id="IPR000550">
    <property type="entry name" value="Hppk"/>
</dbReference>
<keyword evidence="8" id="KW-0067">ATP-binding</keyword>
<organism evidence="14 15">
    <name type="scientific">Desulfovibrio psychrotolerans</name>
    <dbReference type="NCBI Taxonomy" id="415242"/>
    <lineage>
        <taxon>Bacteria</taxon>
        <taxon>Pseudomonadati</taxon>
        <taxon>Thermodesulfobacteriota</taxon>
        <taxon>Desulfovibrionia</taxon>
        <taxon>Desulfovibrionales</taxon>
        <taxon>Desulfovibrionaceae</taxon>
        <taxon>Desulfovibrio</taxon>
    </lineage>
</organism>
<dbReference type="PROSITE" id="PS00794">
    <property type="entry name" value="HPPK"/>
    <property type="match status" value="1"/>
</dbReference>
<evidence type="ECO:0000259" key="13">
    <source>
        <dbReference type="PROSITE" id="PS00794"/>
    </source>
</evidence>
<evidence type="ECO:0000256" key="6">
    <source>
        <dbReference type="ARBA" id="ARBA00022741"/>
    </source>
</evidence>
<evidence type="ECO:0000256" key="8">
    <source>
        <dbReference type="ARBA" id="ARBA00022840"/>
    </source>
</evidence>
<evidence type="ECO:0000256" key="10">
    <source>
        <dbReference type="ARBA" id="ARBA00029409"/>
    </source>
</evidence>
<keyword evidence="7 14" id="KW-0418">Kinase</keyword>
<proteinExistence type="inferred from homology"/>
<gene>
    <name evidence="14" type="primary">folK</name>
    <name evidence="14" type="ORF">DSM19430T_01690</name>
</gene>
<evidence type="ECO:0000256" key="7">
    <source>
        <dbReference type="ARBA" id="ARBA00022777"/>
    </source>
</evidence>
<comment type="pathway">
    <text evidence="1">Cofactor biosynthesis; tetrahydrofolate biosynthesis; 2-amino-4-hydroxy-6-hydroxymethyl-7,8-dihydropteridine diphosphate from 7,8-dihydroneopterin triphosphate: step 4/4.</text>
</comment>
<dbReference type="GO" id="GO:0046654">
    <property type="term" value="P:tetrahydrofolate biosynthetic process"/>
    <property type="evidence" value="ECO:0007669"/>
    <property type="project" value="UniProtKB-UniPathway"/>
</dbReference>
<evidence type="ECO:0000313" key="14">
    <source>
        <dbReference type="EMBL" id="GFM35485.1"/>
    </source>
</evidence>
<evidence type="ECO:0000256" key="4">
    <source>
        <dbReference type="ARBA" id="ARBA00016218"/>
    </source>
</evidence>
<dbReference type="AlphaFoldDB" id="A0A7J0BQT7"/>
<dbReference type="PANTHER" id="PTHR43071">
    <property type="entry name" value="2-AMINO-4-HYDROXY-6-HYDROXYMETHYLDIHYDROPTERIDINE PYROPHOSPHOKINASE"/>
    <property type="match status" value="1"/>
</dbReference>
<dbReference type="GO" id="GO:0016301">
    <property type="term" value="F:kinase activity"/>
    <property type="evidence" value="ECO:0007669"/>
    <property type="project" value="UniProtKB-KW"/>
</dbReference>
<dbReference type="SUPFAM" id="SSF55083">
    <property type="entry name" value="6-hydroxymethyl-7,8-dihydropterin pyrophosphokinase, HPPK"/>
    <property type="match status" value="1"/>
</dbReference>
<evidence type="ECO:0000256" key="5">
    <source>
        <dbReference type="ARBA" id="ARBA00022679"/>
    </source>
</evidence>
<keyword evidence="9" id="KW-0289">Folate biosynthesis</keyword>
<evidence type="ECO:0000256" key="3">
    <source>
        <dbReference type="ARBA" id="ARBA00013253"/>
    </source>
</evidence>
<accession>A0A7J0BQT7</accession>
<comment type="caution">
    <text evidence="14">The sequence shown here is derived from an EMBL/GenBank/DDBJ whole genome shotgun (WGS) entry which is preliminary data.</text>
</comment>
<dbReference type="CDD" id="cd00483">
    <property type="entry name" value="HPPK"/>
    <property type="match status" value="1"/>
</dbReference>
<dbReference type="NCBIfam" id="TIGR01498">
    <property type="entry name" value="folK"/>
    <property type="match status" value="1"/>
</dbReference>
<evidence type="ECO:0000256" key="1">
    <source>
        <dbReference type="ARBA" id="ARBA00005051"/>
    </source>
</evidence>
<dbReference type="PANTHER" id="PTHR43071:SF1">
    <property type="entry name" value="2-AMINO-4-HYDROXY-6-HYDROXYMETHYLDIHYDROPTERIDINE PYROPHOSPHOKINASE"/>
    <property type="match status" value="1"/>
</dbReference>
<evidence type="ECO:0000256" key="2">
    <source>
        <dbReference type="ARBA" id="ARBA00005810"/>
    </source>
</evidence>
<dbReference type="InterPro" id="IPR035907">
    <property type="entry name" value="Hppk_sf"/>
</dbReference>
<evidence type="ECO:0000313" key="15">
    <source>
        <dbReference type="Proteomes" id="UP000503820"/>
    </source>
</evidence>
<dbReference type="EMBL" id="BLVP01000001">
    <property type="protein sequence ID" value="GFM35485.1"/>
    <property type="molecule type" value="Genomic_DNA"/>
</dbReference>
<dbReference type="GO" id="GO:0046656">
    <property type="term" value="P:folic acid biosynthetic process"/>
    <property type="evidence" value="ECO:0007669"/>
    <property type="project" value="UniProtKB-KW"/>
</dbReference>
<keyword evidence="5" id="KW-0808">Transferase</keyword>
<dbReference type="Proteomes" id="UP000503820">
    <property type="component" value="Unassembled WGS sequence"/>
</dbReference>
<keyword evidence="15" id="KW-1185">Reference proteome</keyword>
<protein>
    <recommendedName>
        <fullName evidence="4">2-amino-4-hydroxy-6-hydroxymethyldihydropteridine pyrophosphokinase</fullName>
        <ecNumber evidence="3">2.7.6.3</ecNumber>
    </recommendedName>
    <alternativeName>
        <fullName evidence="11">6-hydroxymethyl-7,8-dihydropterin pyrophosphokinase</fullName>
    </alternativeName>
    <alternativeName>
        <fullName evidence="12">7,8-dihydro-6-hydroxymethylpterin-pyrophosphokinase</fullName>
    </alternativeName>
</protein>
<dbReference type="GO" id="GO:0003848">
    <property type="term" value="F:2-amino-4-hydroxy-6-hydroxymethyldihydropteridine diphosphokinase activity"/>
    <property type="evidence" value="ECO:0007669"/>
    <property type="project" value="UniProtKB-EC"/>
</dbReference>
<comment type="function">
    <text evidence="10">Catalyzes the transfer of pyrophosphate from adenosine triphosphate (ATP) to 6-hydroxymethyl-7,8-dihydropterin, an enzymatic step in folate biosynthesis pathway.</text>
</comment>
<dbReference type="Pfam" id="PF01288">
    <property type="entry name" value="HPPK"/>
    <property type="match status" value="1"/>
</dbReference>
<dbReference type="Gene3D" id="3.30.70.560">
    <property type="entry name" value="7,8-Dihydro-6-hydroxymethylpterin-pyrophosphokinase HPPK"/>
    <property type="match status" value="1"/>
</dbReference>
<evidence type="ECO:0000256" key="11">
    <source>
        <dbReference type="ARBA" id="ARBA00029766"/>
    </source>
</evidence>
<evidence type="ECO:0000256" key="12">
    <source>
        <dbReference type="ARBA" id="ARBA00033413"/>
    </source>
</evidence>
<dbReference type="EC" id="2.7.6.3" evidence="3"/>
<sequence>MGNTRANLAGAIHAITELKGVTVEAQSRVFLTEPQEKREQEWFANQVLRIACHADISPEGLLTSLLNIESSMGRCRNGNAPEDRFGPRIIDIDLLLFGTCAMQTSLLTLPHPRMQQRAFVLVPLLDVAPELTFPGGKTLVQALNALTYRVEEDRIWQ</sequence>
<reference evidence="14 15" key="1">
    <citation type="submission" date="2020-05" db="EMBL/GenBank/DDBJ databases">
        <title>Draft genome sequence of Desulfovibrio psychrotolerans JS1T.</title>
        <authorList>
            <person name="Ueno A."/>
            <person name="Tamazawa S."/>
            <person name="Tamamura S."/>
            <person name="Murakami T."/>
            <person name="Kiyama T."/>
            <person name="Inomata H."/>
            <person name="Amano Y."/>
            <person name="Miyakawa K."/>
            <person name="Tamaki H."/>
            <person name="Naganuma T."/>
            <person name="Kaneko K."/>
        </authorList>
    </citation>
    <scope>NUCLEOTIDE SEQUENCE [LARGE SCALE GENOMIC DNA]</scope>
    <source>
        <strain evidence="14 15">JS1</strain>
    </source>
</reference>
<name>A0A7J0BQT7_9BACT</name>
<dbReference type="GO" id="GO:0005524">
    <property type="term" value="F:ATP binding"/>
    <property type="evidence" value="ECO:0007669"/>
    <property type="project" value="UniProtKB-KW"/>
</dbReference>
<comment type="similarity">
    <text evidence="2">Belongs to the HPPK family.</text>
</comment>
<dbReference type="UniPathway" id="UPA00077">
    <property type="reaction ID" value="UER00155"/>
</dbReference>